<dbReference type="EMBL" id="CYGV01001199">
    <property type="protein sequence ID" value="CUA70819.1"/>
    <property type="molecule type" value="Genomic_DNA"/>
</dbReference>
<sequence>MPMDIHFSEQALKTLMAPPPPAQPLSDIILTIKVSKDLNALAMMGRDMLRCCVRSRRYRPPIDSQFEIDVDEQTSDRNLARVARQSLLLQRLKVDEVASDPTDMAHILCAYLGATFMCSFKENGSNNVHDSINDICAMVLDDDAREVTEADSHERMLNLPGLQRMSTPIKLDPVPSYASSTRAPSTASICLTTGPSNRSPAVLAPSTLRILLPSPNLNHINTALRLR</sequence>
<keyword evidence="2" id="KW-1185">Reference proteome</keyword>
<dbReference type="Proteomes" id="UP000044841">
    <property type="component" value="Unassembled WGS sequence"/>
</dbReference>
<organism evidence="1 2">
    <name type="scientific">Rhizoctonia solani</name>
    <dbReference type="NCBI Taxonomy" id="456999"/>
    <lineage>
        <taxon>Eukaryota</taxon>
        <taxon>Fungi</taxon>
        <taxon>Dikarya</taxon>
        <taxon>Basidiomycota</taxon>
        <taxon>Agaricomycotina</taxon>
        <taxon>Agaricomycetes</taxon>
        <taxon>Cantharellales</taxon>
        <taxon>Ceratobasidiaceae</taxon>
        <taxon>Rhizoctonia</taxon>
    </lineage>
</organism>
<gene>
    <name evidence="1" type="ORF">RSOLAG22IIIB_09158</name>
</gene>
<name>A0A0K6FXE5_9AGAM</name>
<proteinExistence type="predicted"/>
<dbReference type="AlphaFoldDB" id="A0A0K6FXE5"/>
<evidence type="ECO:0000313" key="2">
    <source>
        <dbReference type="Proteomes" id="UP000044841"/>
    </source>
</evidence>
<protein>
    <submittedName>
        <fullName evidence="1">Uncharacterized protein</fullName>
    </submittedName>
</protein>
<reference evidence="1 2" key="1">
    <citation type="submission" date="2015-07" db="EMBL/GenBank/DDBJ databases">
        <authorList>
            <person name="Noorani M."/>
        </authorList>
    </citation>
    <scope>NUCLEOTIDE SEQUENCE [LARGE SCALE GENOMIC DNA]</scope>
    <source>
        <strain evidence="1">BBA 69670</strain>
    </source>
</reference>
<evidence type="ECO:0000313" key="1">
    <source>
        <dbReference type="EMBL" id="CUA70819.1"/>
    </source>
</evidence>
<accession>A0A0K6FXE5</accession>